<dbReference type="CDD" id="cd06225">
    <property type="entry name" value="HAMP"/>
    <property type="match status" value="1"/>
</dbReference>
<evidence type="ECO:0000256" key="3">
    <source>
        <dbReference type="ARBA" id="ARBA00022553"/>
    </source>
</evidence>
<keyword evidence="9 13" id="KW-1133">Transmembrane helix</keyword>
<evidence type="ECO:0000256" key="10">
    <source>
        <dbReference type="ARBA" id="ARBA00023012"/>
    </source>
</evidence>
<dbReference type="SMART" id="SM00387">
    <property type="entry name" value="HATPase_c"/>
    <property type="match status" value="1"/>
</dbReference>
<reference evidence="15 16" key="1">
    <citation type="submission" date="2023-07" db="EMBL/GenBank/DDBJ databases">
        <title>Genomic Encyclopedia of Type Strains, Phase IV (KMG-IV): sequencing the most valuable type-strain genomes for metagenomic binning, comparative biology and taxonomic classification.</title>
        <authorList>
            <person name="Goeker M."/>
        </authorList>
    </citation>
    <scope>NUCLEOTIDE SEQUENCE [LARGE SCALE GENOMIC DNA]</scope>
    <source>
        <strain evidence="15 16">DSM 22170</strain>
    </source>
</reference>
<feature type="transmembrane region" description="Helical" evidence="13">
    <location>
        <begin position="12"/>
        <end position="34"/>
    </location>
</feature>
<feature type="region of interest" description="Disordered" evidence="12">
    <location>
        <begin position="545"/>
        <end position="584"/>
    </location>
</feature>
<evidence type="ECO:0000256" key="5">
    <source>
        <dbReference type="ARBA" id="ARBA00022692"/>
    </source>
</evidence>
<dbReference type="EMBL" id="JAVDQH010000011">
    <property type="protein sequence ID" value="MDR6245071.1"/>
    <property type="molecule type" value="Genomic_DNA"/>
</dbReference>
<feature type="transmembrane region" description="Helical" evidence="13">
    <location>
        <begin position="306"/>
        <end position="325"/>
    </location>
</feature>
<evidence type="ECO:0000256" key="7">
    <source>
        <dbReference type="ARBA" id="ARBA00022777"/>
    </source>
</evidence>
<evidence type="ECO:0000256" key="8">
    <source>
        <dbReference type="ARBA" id="ARBA00022840"/>
    </source>
</evidence>
<feature type="domain" description="HAMP" evidence="14">
    <location>
        <begin position="327"/>
        <end position="378"/>
    </location>
</feature>
<keyword evidence="8" id="KW-0067">ATP-binding</keyword>
<organism evidence="15 16">
    <name type="scientific">Paenibacillus hunanensis</name>
    <dbReference type="NCBI Taxonomy" id="539262"/>
    <lineage>
        <taxon>Bacteria</taxon>
        <taxon>Bacillati</taxon>
        <taxon>Bacillota</taxon>
        <taxon>Bacilli</taxon>
        <taxon>Bacillales</taxon>
        <taxon>Paenibacillaceae</taxon>
        <taxon>Paenibacillus</taxon>
    </lineage>
</organism>
<dbReference type="InterPro" id="IPR003660">
    <property type="entry name" value="HAMP_dom"/>
</dbReference>
<keyword evidence="6" id="KW-0547">Nucleotide-binding</keyword>
<evidence type="ECO:0000256" key="1">
    <source>
        <dbReference type="ARBA" id="ARBA00004651"/>
    </source>
</evidence>
<dbReference type="InterPro" id="IPR003594">
    <property type="entry name" value="HATPase_dom"/>
</dbReference>
<dbReference type="EC" id="2.7.13.3" evidence="15"/>
<accession>A0ABU1J1K8</accession>
<dbReference type="PROSITE" id="PS50885">
    <property type="entry name" value="HAMP"/>
    <property type="match status" value="1"/>
</dbReference>
<dbReference type="InterPro" id="IPR010559">
    <property type="entry name" value="Sig_transdc_His_kin_internal"/>
</dbReference>
<dbReference type="Proteomes" id="UP001185028">
    <property type="component" value="Unassembled WGS sequence"/>
</dbReference>
<keyword evidence="3" id="KW-0597">Phosphoprotein</keyword>
<evidence type="ECO:0000256" key="6">
    <source>
        <dbReference type="ARBA" id="ARBA00022741"/>
    </source>
</evidence>
<dbReference type="InterPro" id="IPR050640">
    <property type="entry name" value="Bact_2-comp_sensor_kinase"/>
</dbReference>
<evidence type="ECO:0000256" key="13">
    <source>
        <dbReference type="SAM" id="Phobius"/>
    </source>
</evidence>
<proteinExistence type="predicted"/>
<dbReference type="Pfam" id="PF02518">
    <property type="entry name" value="HATPase_c"/>
    <property type="match status" value="1"/>
</dbReference>
<dbReference type="Gene3D" id="6.10.340.10">
    <property type="match status" value="1"/>
</dbReference>
<dbReference type="SUPFAM" id="SSF158472">
    <property type="entry name" value="HAMP domain-like"/>
    <property type="match status" value="1"/>
</dbReference>
<evidence type="ECO:0000256" key="11">
    <source>
        <dbReference type="ARBA" id="ARBA00023136"/>
    </source>
</evidence>
<keyword evidence="10" id="KW-0902">Two-component regulatory system</keyword>
<dbReference type="SUPFAM" id="SSF55874">
    <property type="entry name" value="ATPase domain of HSP90 chaperone/DNA topoisomerase II/histidine kinase"/>
    <property type="match status" value="1"/>
</dbReference>
<dbReference type="SMART" id="SM00304">
    <property type="entry name" value="HAMP"/>
    <property type="match status" value="1"/>
</dbReference>
<dbReference type="Pfam" id="PF00672">
    <property type="entry name" value="HAMP"/>
    <property type="match status" value="1"/>
</dbReference>
<keyword evidence="5 13" id="KW-0812">Transmembrane</keyword>
<keyword evidence="11 13" id="KW-0472">Membrane</keyword>
<evidence type="ECO:0000259" key="14">
    <source>
        <dbReference type="PROSITE" id="PS50885"/>
    </source>
</evidence>
<dbReference type="GO" id="GO:0004673">
    <property type="term" value="F:protein histidine kinase activity"/>
    <property type="evidence" value="ECO:0007669"/>
    <property type="project" value="UniProtKB-EC"/>
</dbReference>
<comment type="subcellular location">
    <subcellularLocation>
        <location evidence="1">Cell membrane</location>
        <topology evidence="1">Multi-pass membrane protein</topology>
    </subcellularLocation>
</comment>
<dbReference type="InterPro" id="IPR036890">
    <property type="entry name" value="HATPase_C_sf"/>
</dbReference>
<name>A0ABU1J1K8_9BACL</name>
<evidence type="ECO:0000256" key="9">
    <source>
        <dbReference type="ARBA" id="ARBA00022989"/>
    </source>
</evidence>
<protein>
    <submittedName>
        <fullName evidence="15">Two-component system sensor histidine kinase YesM</fullName>
        <ecNumber evidence="15">2.7.13.3</ecNumber>
    </submittedName>
</protein>
<keyword evidence="2" id="KW-1003">Cell membrane</keyword>
<keyword evidence="7 15" id="KW-0418">Kinase</keyword>
<dbReference type="PANTHER" id="PTHR34220">
    <property type="entry name" value="SENSOR HISTIDINE KINASE YPDA"/>
    <property type="match status" value="1"/>
</dbReference>
<sequence length="642" mass="72676">MFRRLNSVPLQGRLIAAYIIVILLPTVAVSYYSYQQINTTYIQDTRLKSIDTLQNEKQTILTQLETMERAAQLAVSDKAVIQYLTENQDKPTAELIEFNENSYARLAQIQINNPSILHLRLYSNSPKTYEIWPIILQESRITDAPWYAQVHGLGDREAWYMQRSDLALDRNDSSRPLEPDPPKLSLLRELELPKGHHAGVIQVDMRLADLAPQTFGKSQEDNSRLLLLDGGGGHVAPPLTEDRYTRLAEELLRDPAAQSDGGSAQYRADGQAYLLTSIPLERLGAQLVQVVSLEKMLQDTGRARNLIIIATVAFIVLVSLITYLANSIILKNLRKLTQAMKQMRKGELPPMVQVEGGEIGELAYHFNRMSGTINELIAQAVRKQALMKEAELRTLYSQIDAHFLYNTLENIKMLAEIEDQRQISDALTSLGGMMRYNFKWGGEYVTLSQELRHIRNYIEVMNIRFDEPVQLQVDIPAAYNELELLKMSLQPIVENAFKHGWKEEQGERLLSIRVEDEDERTVCIIVQDNGYGMPLTVMEELNERLQQVSDTEPTERSASSSTSTNRLPVTEQRSSTSADPVHASQQNGYGLLNVQRRIRLFFGNEYGLYVQSSAGEGTDVSLHLPKIILAGGDIRHETTTDY</sequence>
<evidence type="ECO:0000313" key="15">
    <source>
        <dbReference type="EMBL" id="MDR6245071.1"/>
    </source>
</evidence>
<evidence type="ECO:0000313" key="16">
    <source>
        <dbReference type="Proteomes" id="UP001185028"/>
    </source>
</evidence>
<keyword evidence="4 15" id="KW-0808">Transferase</keyword>
<evidence type="ECO:0000256" key="4">
    <source>
        <dbReference type="ARBA" id="ARBA00022679"/>
    </source>
</evidence>
<dbReference type="Gene3D" id="3.30.565.10">
    <property type="entry name" value="Histidine kinase-like ATPase, C-terminal domain"/>
    <property type="match status" value="1"/>
</dbReference>
<keyword evidence="16" id="KW-1185">Reference proteome</keyword>
<dbReference type="PANTHER" id="PTHR34220:SF11">
    <property type="entry name" value="SENSOR PROTEIN KINASE HPTS"/>
    <property type="match status" value="1"/>
</dbReference>
<comment type="caution">
    <text evidence="15">The sequence shown here is derived from an EMBL/GenBank/DDBJ whole genome shotgun (WGS) entry which is preliminary data.</text>
</comment>
<dbReference type="RefSeq" id="WP_188773475.1">
    <property type="nucleotide sequence ID" value="NZ_BMMB01000001.1"/>
</dbReference>
<gene>
    <name evidence="15" type="ORF">JOC58_002969</name>
</gene>
<evidence type="ECO:0000256" key="2">
    <source>
        <dbReference type="ARBA" id="ARBA00022475"/>
    </source>
</evidence>
<evidence type="ECO:0000256" key="12">
    <source>
        <dbReference type="SAM" id="MobiDB-lite"/>
    </source>
</evidence>
<dbReference type="Pfam" id="PF06580">
    <property type="entry name" value="His_kinase"/>
    <property type="match status" value="1"/>
</dbReference>